<dbReference type="RefSeq" id="WP_337697470.1">
    <property type="nucleotide sequence ID" value="NZ_JBBEGN010000017.1"/>
</dbReference>
<sequence>MAPRWHLHARLFRGTLDAPVRNELRTAEGDDRAALEELADDLRERGWRVWLYERYDGRAGSLGSAAQPPGFTVVAEWREIS</sequence>
<accession>A0ABU8MVD7</accession>
<evidence type="ECO:0000313" key="1">
    <source>
        <dbReference type="EMBL" id="MEJ2870898.1"/>
    </source>
</evidence>
<protein>
    <submittedName>
        <fullName evidence="1">Uncharacterized protein</fullName>
    </submittedName>
</protein>
<organism evidence="1 2">
    <name type="scientific">Actinomycetospora aurantiaca</name>
    <dbReference type="NCBI Taxonomy" id="3129233"/>
    <lineage>
        <taxon>Bacteria</taxon>
        <taxon>Bacillati</taxon>
        <taxon>Actinomycetota</taxon>
        <taxon>Actinomycetes</taxon>
        <taxon>Pseudonocardiales</taxon>
        <taxon>Pseudonocardiaceae</taxon>
        <taxon>Actinomycetospora</taxon>
    </lineage>
</organism>
<evidence type="ECO:0000313" key="2">
    <source>
        <dbReference type="Proteomes" id="UP001385809"/>
    </source>
</evidence>
<proteinExistence type="predicted"/>
<name>A0ABU8MVD7_9PSEU</name>
<dbReference type="EMBL" id="JBBEGN010000017">
    <property type="protein sequence ID" value="MEJ2870898.1"/>
    <property type="molecule type" value="Genomic_DNA"/>
</dbReference>
<reference evidence="1 2" key="1">
    <citation type="submission" date="2024-03" db="EMBL/GenBank/DDBJ databases">
        <title>Actinomycetospora sp. OC33-EN08, a novel actinomycete isolated from wild orchid (Aerides multiflora).</title>
        <authorList>
            <person name="Suriyachadkun C."/>
        </authorList>
    </citation>
    <scope>NUCLEOTIDE SEQUENCE [LARGE SCALE GENOMIC DNA]</scope>
    <source>
        <strain evidence="1 2">OC33-EN08</strain>
    </source>
</reference>
<keyword evidence="2" id="KW-1185">Reference proteome</keyword>
<comment type="caution">
    <text evidence="1">The sequence shown here is derived from an EMBL/GenBank/DDBJ whole genome shotgun (WGS) entry which is preliminary data.</text>
</comment>
<gene>
    <name evidence="1" type="ORF">WCD74_24260</name>
</gene>
<dbReference type="Proteomes" id="UP001385809">
    <property type="component" value="Unassembled WGS sequence"/>
</dbReference>